<protein>
    <submittedName>
        <fullName evidence="7">Phosphate-starvation-inducible PsiE family protein</fullName>
    </submittedName>
</protein>
<dbReference type="Pfam" id="PF06146">
    <property type="entry name" value="PsiE"/>
    <property type="match status" value="1"/>
</dbReference>
<evidence type="ECO:0000256" key="1">
    <source>
        <dbReference type="ARBA" id="ARBA00004651"/>
    </source>
</evidence>
<gene>
    <name evidence="7" type="ORF">HCG48_17500</name>
</gene>
<reference evidence="7 8" key="1">
    <citation type="submission" date="2020-04" db="EMBL/GenBank/DDBJ databases">
        <authorList>
            <person name="Basu S."/>
            <person name="Maruthanayagam V."/>
            <person name="Chakraborty S."/>
            <person name="Pramanik A."/>
            <person name="Mukherjee J."/>
            <person name="Brink B."/>
        </authorList>
    </citation>
    <scope>NUCLEOTIDE SEQUENCE [LARGE SCALE GENOMIC DNA]</scope>
    <source>
        <strain evidence="7 8">AP17</strain>
    </source>
</reference>
<keyword evidence="3 6" id="KW-0812">Transmembrane</keyword>
<dbReference type="EMBL" id="CP051167">
    <property type="protein sequence ID" value="QIZ72141.1"/>
    <property type="molecule type" value="Genomic_DNA"/>
</dbReference>
<proteinExistence type="predicted"/>
<dbReference type="RefSeq" id="WP_168570291.1">
    <property type="nucleotide sequence ID" value="NZ_CP051167.1"/>
</dbReference>
<dbReference type="InterPro" id="IPR020948">
    <property type="entry name" value="P_starv_induced_PsiE-like"/>
</dbReference>
<keyword evidence="5 6" id="KW-0472">Membrane</keyword>
<feature type="transmembrane region" description="Helical" evidence="6">
    <location>
        <begin position="34"/>
        <end position="58"/>
    </location>
</feature>
<evidence type="ECO:0000256" key="3">
    <source>
        <dbReference type="ARBA" id="ARBA00022692"/>
    </source>
</evidence>
<keyword evidence="2" id="KW-1003">Cell membrane</keyword>
<keyword evidence="8" id="KW-1185">Reference proteome</keyword>
<feature type="transmembrane region" description="Helical" evidence="6">
    <location>
        <begin position="99"/>
        <end position="117"/>
    </location>
</feature>
<evidence type="ECO:0000256" key="6">
    <source>
        <dbReference type="SAM" id="Phobius"/>
    </source>
</evidence>
<evidence type="ECO:0000256" key="2">
    <source>
        <dbReference type="ARBA" id="ARBA00022475"/>
    </source>
</evidence>
<dbReference type="GO" id="GO:0005886">
    <property type="term" value="C:plasma membrane"/>
    <property type="evidence" value="ECO:0007669"/>
    <property type="project" value="UniProtKB-SubCell"/>
</dbReference>
<comment type="subcellular location">
    <subcellularLocation>
        <location evidence="1">Cell membrane</location>
        <topology evidence="1">Multi-pass membrane protein</topology>
    </subcellularLocation>
</comment>
<evidence type="ECO:0000313" key="7">
    <source>
        <dbReference type="EMBL" id="QIZ72141.1"/>
    </source>
</evidence>
<evidence type="ECO:0000256" key="5">
    <source>
        <dbReference type="ARBA" id="ARBA00023136"/>
    </source>
</evidence>
<accession>A0A6H1TZY2</accession>
<keyword evidence="4 6" id="KW-1133">Transmembrane helix</keyword>
<feature type="transmembrane region" description="Helical" evidence="6">
    <location>
        <begin position="70"/>
        <end position="87"/>
    </location>
</feature>
<dbReference type="KEGG" id="oxy:HCG48_17500"/>
<name>A0A6H1TZY2_9CYAN</name>
<dbReference type="Proteomes" id="UP000500857">
    <property type="component" value="Chromosome"/>
</dbReference>
<evidence type="ECO:0000256" key="4">
    <source>
        <dbReference type="ARBA" id="ARBA00022989"/>
    </source>
</evidence>
<feature type="transmembrane region" description="Helical" evidence="6">
    <location>
        <begin position="129"/>
        <end position="146"/>
    </location>
</feature>
<dbReference type="AlphaFoldDB" id="A0A6H1TZY2"/>
<evidence type="ECO:0000313" key="8">
    <source>
        <dbReference type="Proteomes" id="UP000500857"/>
    </source>
</evidence>
<organism evidence="7 8">
    <name type="scientific">Oxynema aestuarii AP17</name>
    <dbReference type="NCBI Taxonomy" id="2064643"/>
    <lineage>
        <taxon>Bacteria</taxon>
        <taxon>Bacillati</taxon>
        <taxon>Cyanobacteriota</taxon>
        <taxon>Cyanophyceae</taxon>
        <taxon>Oscillatoriophycideae</taxon>
        <taxon>Oscillatoriales</taxon>
        <taxon>Oscillatoriaceae</taxon>
        <taxon>Oxynema</taxon>
        <taxon>Oxynema aestuarii</taxon>
    </lineage>
</organism>
<sequence>MRKLRKFLNSLEFLVDDSTFLHVIENIQNIVAKILSLVMIVVILVAVFDLIIFLGNMLFFSRTEFIEKQLFEIFGLFLNLLISIEILENITAYLKKHTLQVELVIVTSLIAVARKIIIFSFEKYSGTDLLGLGIAIFALSIGYWIIRQMNSKREA</sequence>